<accession>A0A9P5TUS1</accession>
<keyword evidence="2" id="KW-1185">Reference proteome</keyword>
<dbReference type="EMBL" id="JADNRY010001413">
    <property type="protein sequence ID" value="KAF9016827.1"/>
    <property type="molecule type" value="Genomic_DNA"/>
</dbReference>
<proteinExistence type="predicted"/>
<dbReference type="AlphaFoldDB" id="A0A9P5TUS1"/>
<name>A0A9P5TUS1_9AGAR</name>
<gene>
    <name evidence="1" type="ORF">BDP27DRAFT_1440624</name>
</gene>
<evidence type="ECO:0000313" key="1">
    <source>
        <dbReference type="EMBL" id="KAF9016827.1"/>
    </source>
</evidence>
<comment type="caution">
    <text evidence="1">The sequence shown here is derived from an EMBL/GenBank/DDBJ whole genome shotgun (WGS) entry which is preliminary data.</text>
</comment>
<sequence length="236" mass="25410">MSDLRPVGNGSWDPRVTYLRVFPRILPASTCEDLDSWTSLGLEIFAEQCSRMGLLYVSIFYDSASADAVDYIPQAKLSSGLLINSACTNTVHRISQVGSKSTLNEAVLWTRLALMLFVNSASASNCIPQNAPLWRQPASTLTVDSTSAGAADRTPQGSKYSLKKALLQAQLVLTLSINPASTCTADHIAQNSKYLLKNALLQTQPALTLAISPASADTADRNPQSSKLFIALLIFT</sequence>
<protein>
    <submittedName>
        <fullName evidence="1">Uncharacterized protein</fullName>
    </submittedName>
</protein>
<organism evidence="1 2">
    <name type="scientific">Rhodocollybia butyracea</name>
    <dbReference type="NCBI Taxonomy" id="206335"/>
    <lineage>
        <taxon>Eukaryota</taxon>
        <taxon>Fungi</taxon>
        <taxon>Dikarya</taxon>
        <taxon>Basidiomycota</taxon>
        <taxon>Agaricomycotina</taxon>
        <taxon>Agaricomycetes</taxon>
        <taxon>Agaricomycetidae</taxon>
        <taxon>Agaricales</taxon>
        <taxon>Marasmiineae</taxon>
        <taxon>Omphalotaceae</taxon>
        <taxon>Rhodocollybia</taxon>
    </lineage>
</organism>
<dbReference type="Proteomes" id="UP000772434">
    <property type="component" value="Unassembled WGS sequence"/>
</dbReference>
<evidence type="ECO:0000313" key="2">
    <source>
        <dbReference type="Proteomes" id="UP000772434"/>
    </source>
</evidence>
<reference evidence="1" key="1">
    <citation type="submission" date="2020-11" db="EMBL/GenBank/DDBJ databases">
        <authorList>
            <consortium name="DOE Joint Genome Institute"/>
            <person name="Ahrendt S."/>
            <person name="Riley R."/>
            <person name="Andreopoulos W."/>
            <person name="Labutti K."/>
            <person name="Pangilinan J."/>
            <person name="Ruiz-Duenas F.J."/>
            <person name="Barrasa J.M."/>
            <person name="Sanchez-Garcia M."/>
            <person name="Camarero S."/>
            <person name="Miyauchi S."/>
            <person name="Serrano A."/>
            <person name="Linde D."/>
            <person name="Babiker R."/>
            <person name="Drula E."/>
            <person name="Ayuso-Fernandez I."/>
            <person name="Pacheco R."/>
            <person name="Padilla G."/>
            <person name="Ferreira P."/>
            <person name="Barriuso J."/>
            <person name="Kellner H."/>
            <person name="Castanera R."/>
            <person name="Alfaro M."/>
            <person name="Ramirez L."/>
            <person name="Pisabarro A.G."/>
            <person name="Kuo A."/>
            <person name="Tritt A."/>
            <person name="Lipzen A."/>
            <person name="He G."/>
            <person name="Yan M."/>
            <person name="Ng V."/>
            <person name="Cullen D."/>
            <person name="Martin F."/>
            <person name="Rosso M.-N."/>
            <person name="Henrissat B."/>
            <person name="Hibbett D."/>
            <person name="Martinez A.T."/>
            <person name="Grigoriev I.V."/>
        </authorList>
    </citation>
    <scope>NUCLEOTIDE SEQUENCE</scope>
    <source>
        <strain evidence="1">AH 40177</strain>
    </source>
</reference>